<dbReference type="EMBL" id="LVCJ01000094">
    <property type="protein sequence ID" value="OAL27486.1"/>
    <property type="molecule type" value="Genomic_DNA"/>
</dbReference>
<dbReference type="SMART" id="SM00906">
    <property type="entry name" value="Fungal_trans"/>
    <property type="match status" value="1"/>
</dbReference>
<keyword evidence="4" id="KW-1185">Reference proteome</keyword>
<proteinExistence type="predicted"/>
<organism evidence="3 4">
    <name type="scientific">Fonsecaea nubica</name>
    <dbReference type="NCBI Taxonomy" id="856822"/>
    <lineage>
        <taxon>Eukaryota</taxon>
        <taxon>Fungi</taxon>
        <taxon>Dikarya</taxon>
        <taxon>Ascomycota</taxon>
        <taxon>Pezizomycotina</taxon>
        <taxon>Eurotiomycetes</taxon>
        <taxon>Chaetothyriomycetidae</taxon>
        <taxon>Chaetothyriales</taxon>
        <taxon>Herpotrichiellaceae</taxon>
        <taxon>Fonsecaea</taxon>
    </lineage>
</organism>
<keyword evidence="1" id="KW-0539">Nucleus</keyword>
<evidence type="ECO:0000313" key="4">
    <source>
        <dbReference type="Proteomes" id="UP000185904"/>
    </source>
</evidence>
<evidence type="ECO:0000313" key="3">
    <source>
        <dbReference type="EMBL" id="OAL27486.1"/>
    </source>
</evidence>
<comment type="caution">
    <text evidence="3">The sequence shown here is derived from an EMBL/GenBank/DDBJ whole genome shotgun (WGS) entry which is preliminary data.</text>
</comment>
<evidence type="ECO:0000259" key="2">
    <source>
        <dbReference type="SMART" id="SM00906"/>
    </source>
</evidence>
<dbReference type="GO" id="GO:0003677">
    <property type="term" value="F:DNA binding"/>
    <property type="evidence" value="ECO:0007669"/>
    <property type="project" value="InterPro"/>
</dbReference>
<dbReference type="GO" id="GO:0008270">
    <property type="term" value="F:zinc ion binding"/>
    <property type="evidence" value="ECO:0007669"/>
    <property type="project" value="InterPro"/>
</dbReference>
<dbReference type="PANTHER" id="PTHR46910">
    <property type="entry name" value="TRANSCRIPTION FACTOR PDR1"/>
    <property type="match status" value="1"/>
</dbReference>
<dbReference type="AlphaFoldDB" id="A0A178CE00"/>
<evidence type="ECO:0000256" key="1">
    <source>
        <dbReference type="ARBA" id="ARBA00023242"/>
    </source>
</evidence>
<protein>
    <recommendedName>
        <fullName evidence="2">Xylanolytic transcriptional activator regulatory domain-containing protein</fullName>
    </recommendedName>
</protein>
<dbReference type="InterPro" id="IPR007219">
    <property type="entry name" value="XnlR_reg_dom"/>
</dbReference>
<accession>A0A178CE00</accession>
<name>A0A178CE00_9EURO</name>
<dbReference type="GO" id="GO:0003700">
    <property type="term" value="F:DNA-binding transcription factor activity"/>
    <property type="evidence" value="ECO:0007669"/>
    <property type="project" value="InterPro"/>
</dbReference>
<reference evidence="3 4" key="1">
    <citation type="submission" date="2016-03" db="EMBL/GenBank/DDBJ databases">
        <title>The draft genome sequence of Fonsecaea nubica causative agent of cutaneous subcutaneous infection in human host.</title>
        <authorList>
            <person name="Costa F."/>
            <person name="Sybren D.H."/>
            <person name="Raittz R.T."/>
            <person name="Weiss V.A."/>
            <person name="Leao A.C."/>
            <person name="Gomes R."/>
            <person name="De Souza E.M."/>
            <person name="Pedrosa F.O."/>
            <person name="Steffens M.B."/>
            <person name="Bombassaro A."/>
            <person name="Tadra-Sfeir M.Z."/>
            <person name="Moreno L.F."/>
            <person name="Najafzadeh M.J."/>
            <person name="Felipe M.S."/>
            <person name="Teixeira M."/>
            <person name="Sun J."/>
            <person name="Xi L."/>
            <person name="Castro M.A."/>
            <person name="Vicente V.A."/>
        </authorList>
    </citation>
    <scope>NUCLEOTIDE SEQUENCE [LARGE SCALE GENOMIC DNA]</scope>
    <source>
        <strain evidence="3 4">CBS 269.64</strain>
    </source>
</reference>
<dbReference type="Proteomes" id="UP000185904">
    <property type="component" value="Unassembled WGS sequence"/>
</dbReference>
<dbReference type="RefSeq" id="XP_022495998.1">
    <property type="nucleotide sequence ID" value="XM_022648038.1"/>
</dbReference>
<dbReference type="PANTHER" id="PTHR46910:SF25">
    <property type="entry name" value="ABC-TRANSPORTER-REGULATING TRANSCRIPTION FACTOR"/>
    <property type="match status" value="1"/>
</dbReference>
<sequence>MDDPESIHFESSSHPNDPSCSFDSLCFPDVLFDDGIFDDGDLWPLSEGFFDPAGDLSALDTLLQIGAPESLEENDDLIQDLFIFPTENPPPIGEYRGTHLNEGADAVTHSPHGLESILPNHYGFGYWLSICSGPGVAWICQKHGSDEFAEIAEEMRASWARQLKLEHTQPMSQSAEPEPSLAWLYCEAYFERSVDNLWESVYRPEFEQHLRSHLSGKGQGDDPAWYALRNVVYAGGCRMYRSQFPEANSSDVQRESWSYFSNSLSVQSELLLTRPTLLSVRALLTMALFAEGLASPALSSGLASNAALLAQSLGLHRKRVDADAVEHSEALQSTWLFWAVYCTEKHIAQRCGQPSLIDDDDISCDIPETVHPGSTIETETLTYIIQTCRFYHQISKQMLTTRALEEPPERMLSLVEQFDNQLQAWKESIPLQLRPTDFLKQFKMPGNRKALGLMTAHCSFYDLVMATHSTFLYPWVIESFSDCGDTELAQQIKKQIHASSHLVANAARSLIVTVRSLDMDSVGTQSFALHFPMRAFVNLFVFVLQNPRSPSVQSDLALLDVAAGFFGQMEFITGSKISFPFARDIAALARSVVAEAQRTSSEASGQMTRNVQMSI</sequence>
<dbReference type="GO" id="GO:0006351">
    <property type="term" value="P:DNA-templated transcription"/>
    <property type="evidence" value="ECO:0007669"/>
    <property type="project" value="InterPro"/>
</dbReference>
<dbReference type="CDD" id="cd12148">
    <property type="entry name" value="fungal_TF_MHR"/>
    <property type="match status" value="1"/>
</dbReference>
<gene>
    <name evidence="3" type="ORF">AYO20_09769</name>
</gene>
<feature type="domain" description="Xylanolytic transcriptional activator regulatory" evidence="2">
    <location>
        <begin position="299"/>
        <end position="373"/>
    </location>
</feature>
<dbReference type="GeneID" id="34593166"/>
<dbReference type="OrthoDB" id="39175at2759"/>
<dbReference type="InterPro" id="IPR050987">
    <property type="entry name" value="AtrR-like"/>
</dbReference>
<dbReference type="Pfam" id="PF04082">
    <property type="entry name" value="Fungal_trans"/>
    <property type="match status" value="1"/>
</dbReference>